<evidence type="ECO:0000313" key="2">
    <source>
        <dbReference type="Proteomes" id="UP000289220"/>
    </source>
</evidence>
<organism evidence="1 2">
    <name type="scientific">Brevundimonas mediterranea</name>
    <dbReference type="NCBI Taxonomy" id="74329"/>
    <lineage>
        <taxon>Bacteria</taxon>
        <taxon>Pseudomonadati</taxon>
        <taxon>Pseudomonadota</taxon>
        <taxon>Alphaproteobacteria</taxon>
        <taxon>Caulobacterales</taxon>
        <taxon>Caulobacteraceae</taxon>
        <taxon>Brevundimonas</taxon>
    </lineage>
</organism>
<evidence type="ECO:0000313" key="1">
    <source>
        <dbReference type="EMBL" id="VDC51008.1"/>
    </source>
</evidence>
<gene>
    <name evidence="1" type="ORF">BREV_BREV_02437</name>
</gene>
<dbReference type="RefSeq" id="WP_154726485.1">
    <property type="nucleotide sequence ID" value="NZ_UXHF01000055.1"/>
</dbReference>
<reference evidence="1 2" key="1">
    <citation type="submission" date="2018-11" db="EMBL/GenBank/DDBJ databases">
        <authorList>
            <person name="Peiro R."/>
            <person name="Begona"/>
            <person name="Cbmso G."/>
            <person name="Lopez M."/>
            <person name="Gonzalez S."/>
            <person name="Sacristan E."/>
            <person name="Castillo E."/>
        </authorList>
    </citation>
    <scope>NUCLEOTIDE SEQUENCE [LARGE SCALE GENOMIC DNA]</scope>
    <source>
        <strain evidence="1">Brev_genome</strain>
    </source>
</reference>
<comment type="caution">
    <text evidence="1">The sequence shown here is derived from an EMBL/GenBank/DDBJ whole genome shotgun (WGS) entry which is preliminary data.</text>
</comment>
<dbReference type="EMBL" id="UXHF01000055">
    <property type="protein sequence ID" value="VDC51008.1"/>
    <property type="molecule type" value="Genomic_DNA"/>
</dbReference>
<keyword evidence="2" id="KW-1185">Reference proteome</keyword>
<name>A0A7Z8Y609_9CAUL</name>
<dbReference type="AlphaFoldDB" id="A0A7Z8Y609"/>
<protein>
    <submittedName>
        <fullName evidence="1">Uncharacterized protein</fullName>
    </submittedName>
</protein>
<dbReference type="Proteomes" id="UP000289220">
    <property type="component" value="Unassembled WGS sequence"/>
</dbReference>
<sequence>MRAKGHPNEPGRWTLLESREGLSLWRRDRADPMPLAMFYLLNPPAQAELIYDEARARDRFMALFTTAEI</sequence>
<proteinExistence type="predicted"/>
<accession>A0A7Z8Y609</accession>